<dbReference type="Pfam" id="PF04828">
    <property type="entry name" value="GFA"/>
    <property type="match status" value="1"/>
</dbReference>
<sequence length="171" mass="18388">MADKAMGIDSGIILTGGCLCGRCRFRLRSPDLAAKWCHCSMCRKATGNPAWLFLTVPLADFAWLTAPPQVFASSRIAERGFCPDCGSPLTFRLHAQDSIDVSVGCLDAPGRVRPVRHYGIEGRQASLAVHDGLPAERSEDSADLVAAWQAAYGADVRIGPRFQPDAVDEDG</sequence>
<keyword evidence="2" id="KW-0479">Metal-binding</keyword>
<gene>
    <name evidence="6" type="ORF">ACFOGJ_16630</name>
</gene>
<comment type="caution">
    <text evidence="6">The sequence shown here is derived from an EMBL/GenBank/DDBJ whole genome shotgun (WGS) entry which is preliminary data.</text>
</comment>
<accession>A0ABV7L2M9</accession>
<evidence type="ECO:0000259" key="5">
    <source>
        <dbReference type="PROSITE" id="PS51891"/>
    </source>
</evidence>
<evidence type="ECO:0000313" key="7">
    <source>
        <dbReference type="Proteomes" id="UP001595528"/>
    </source>
</evidence>
<evidence type="ECO:0000256" key="2">
    <source>
        <dbReference type="ARBA" id="ARBA00022723"/>
    </source>
</evidence>
<name>A0ABV7L2M9_9PROT</name>
<keyword evidence="3" id="KW-0862">Zinc</keyword>
<dbReference type="PANTHER" id="PTHR33337">
    <property type="entry name" value="GFA DOMAIN-CONTAINING PROTEIN"/>
    <property type="match status" value="1"/>
</dbReference>
<feature type="domain" description="CENP-V/GFA" evidence="5">
    <location>
        <begin position="14"/>
        <end position="121"/>
    </location>
</feature>
<dbReference type="Gene3D" id="3.90.1590.10">
    <property type="entry name" value="glutathione-dependent formaldehyde- activating enzyme (gfa)"/>
    <property type="match status" value="1"/>
</dbReference>
<proteinExistence type="inferred from homology"/>
<dbReference type="RefSeq" id="WP_379902393.1">
    <property type="nucleotide sequence ID" value="NZ_JBHRTR010000028.1"/>
</dbReference>
<reference evidence="7" key="1">
    <citation type="journal article" date="2019" name="Int. J. Syst. Evol. Microbiol.">
        <title>The Global Catalogue of Microorganisms (GCM) 10K type strain sequencing project: providing services to taxonomists for standard genome sequencing and annotation.</title>
        <authorList>
            <consortium name="The Broad Institute Genomics Platform"/>
            <consortium name="The Broad Institute Genome Sequencing Center for Infectious Disease"/>
            <person name="Wu L."/>
            <person name="Ma J."/>
        </authorList>
    </citation>
    <scope>NUCLEOTIDE SEQUENCE [LARGE SCALE GENOMIC DNA]</scope>
    <source>
        <strain evidence="7">KCTC 42964</strain>
    </source>
</reference>
<dbReference type="Proteomes" id="UP001595528">
    <property type="component" value="Unassembled WGS sequence"/>
</dbReference>
<evidence type="ECO:0000256" key="3">
    <source>
        <dbReference type="ARBA" id="ARBA00022833"/>
    </source>
</evidence>
<protein>
    <submittedName>
        <fullName evidence="6">GFA family protein</fullName>
    </submittedName>
</protein>
<evidence type="ECO:0000256" key="1">
    <source>
        <dbReference type="ARBA" id="ARBA00005495"/>
    </source>
</evidence>
<organism evidence="6 7">
    <name type="scientific">Marinibaculum pumilum</name>
    <dbReference type="NCBI Taxonomy" id="1766165"/>
    <lineage>
        <taxon>Bacteria</taxon>
        <taxon>Pseudomonadati</taxon>
        <taxon>Pseudomonadota</taxon>
        <taxon>Alphaproteobacteria</taxon>
        <taxon>Rhodospirillales</taxon>
        <taxon>Rhodospirillaceae</taxon>
        <taxon>Marinibaculum</taxon>
    </lineage>
</organism>
<dbReference type="PANTHER" id="PTHR33337:SF40">
    <property type="entry name" value="CENP-V_GFA DOMAIN-CONTAINING PROTEIN-RELATED"/>
    <property type="match status" value="1"/>
</dbReference>
<comment type="similarity">
    <text evidence="1">Belongs to the Gfa family.</text>
</comment>
<evidence type="ECO:0000313" key="6">
    <source>
        <dbReference type="EMBL" id="MFC3228873.1"/>
    </source>
</evidence>
<dbReference type="InterPro" id="IPR011057">
    <property type="entry name" value="Mss4-like_sf"/>
</dbReference>
<dbReference type="PROSITE" id="PS51891">
    <property type="entry name" value="CENP_V_GFA"/>
    <property type="match status" value="1"/>
</dbReference>
<dbReference type="EMBL" id="JBHRTR010000028">
    <property type="protein sequence ID" value="MFC3228873.1"/>
    <property type="molecule type" value="Genomic_DNA"/>
</dbReference>
<keyword evidence="7" id="KW-1185">Reference proteome</keyword>
<dbReference type="SUPFAM" id="SSF51316">
    <property type="entry name" value="Mss4-like"/>
    <property type="match status" value="1"/>
</dbReference>
<keyword evidence="4" id="KW-0456">Lyase</keyword>
<evidence type="ECO:0000256" key="4">
    <source>
        <dbReference type="ARBA" id="ARBA00023239"/>
    </source>
</evidence>
<dbReference type="InterPro" id="IPR006913">
    <property type="entry name" value="CENP-V/GFA"/>
</dbReference>